<keyword evidence="11 12" id="KW-0998">Cell outer membrane</keyword>
<evidence type="ECO:0000256" key="4">
    <source>
        <dbReference type="ARBA" id="ARBA00022496"/>
    </source>
</evidence>
<dbReference type="EMBL" id="FZPA01000014">
    <property type="protein sequence ID" value="SNT16653.1"/>
    <property type="molecule type" value="Genomic_DNA"/>
</dbReference>
<evidence type="ECO:0000256" key="14">
    <source>
        <dbReference type="SAM" id="SignalP"/>
    </source>
</evidence>
<dbReference type="InterPro" id="IPR000531">
    <property type="entry name" value="Beta-barrel_TonB"/>
</dbReference>
<dbReference type="PROSITE" id="PS52016">
    <property type="entry name" value="TONB_DEPENDENT_REC_3"/>
    <property type="match status" value="1"/>
</dbReference>
<keyword evidence="18" id="KW-1185">Reference proteome</keyword>
<feature type="domain" description="TonB-dependent receptor plug" evidence="16">
    <location>
        <begin position="54"/>
        <end position="160"/>
    </location>
</feature>
<keyword evidence="5 12" id="KW-0812">Transmembrane</keyword>
<dbReference type="PANTHER" id="PTHR32552:SF89">
    <property type="entry name" value="CATECHOLATE SIDEROPHORE RECEPTOR FIU"/>
    <property type="match status" value="1"/>
</dbReference>
<evidence type="ECO:0000256" key="5">
    <source>
        <dbReference type="ARBA" id="ARBA00022692"/>
    </source>
</evidence>
<keyword evidence="10 12" id="KW-0472">Membrane</keyword>
<feature type="signal peptide" evidence="14">
    <location>
        <begin position="1"/>
        <end position="25"/>
    </location>
</feature>
<evidence type="ECO:0000256" key="13">
    <source>
        <dbReference type="RuleBase" id="RU003357"/>
    </source>
</evidence>
<evidence type="ECO:0000313" key="18">
    <source>
        <dbReference type="Proteomes" id="UP000198339"/>
    </source>
</evidence>
<evidence type="ECO:0000256" key="3">
    <source>
        <dbReference type="ARBA" id="ARBA00022452"/>
    </source>
</evidence>
<evidence type="ECO:0000256" key="11">
    <source>
        <dbReference type="ARBA" id="ARBA00023237"/>
    </source>
</evidence>
<name>A0A239KG85_9SPHN</name>
<evidence type="ECO:0000256" key="8">
    <source>
        <dbReference type="ARBA" id="ARBA00023065"/>
    </source>
</evidence>
<keyword evidence="3 12" id="KW-1134">Transmembrane beta strand</keyword>
<comment type="similarity">
    <text evidence="12 13">Belongs to the TonB-dependent receptor family.</text>
</comment>
<protein>
    <submittedName>
        <fullName evidence="17">Iron complex outermembrane recepter protein</fullName>
    </submittedName>
</protein>
<dbReference type="OrthoDB" id="593427at2"/>
<comment type="subcellular location">
    <subcellularLocation>
        <location evidence="1 12">Cell outer membrane</location>
        <topology evidence="1 12">Multi-pass membrane protein</topology>
    </subcellularLocation>
</comment>
<keyword evidence="7" id="KW-0408">Iron</keyword>
<evidence type="ECO:0000259" key="15">
    <source>
        <dbReference type="Pfam" id="PF00593"/>
    </source>
</evidence>
<evidence type="ECO:0000256" key="7">
    <source>
        <dbReference type="ARBA" id="ARBA00023004"/>
    </source>
</evidence>
<evidence type="ECO:0000256" key="6">
    <source>
        <dbReference type="ARBA" id="ARBA00022729"/>
    </source>
</evidence>
<dbReference type="InterPro" id="IPR039426">
    <property type="entry name" value="TonB-dep_rcpt-like"/>
</dbReference>
<keyword evidence="6 14" id="KW-0732">Signal</keyword>
<evidence type="ECO:0000256" key="12">
    <source>
        <dbReference type="PROSITE-ProRule" id="PRU01360"/>
    </source>
</evidence>
<evidence type="ECO:0000256" key="1">
    <source>
        <dbReference type="ARBA" id="ARBA00004571"/>
    </source>
</evidence>
<keyword evidence="4" id="KW-0410">Iron transport</keyword>
<evidence type="ECO:0000256" key="9">
    <source>
        <dbReference type="ARBA" id="ARBA00023077"/>
    </source>
</evidence>
<evidence type="ECO:0000313" key="17">
    <source>
        <dbReference type="EMBL" id="SNT16653.1"/>
    </source>
</evidence>
<dbReference type="Pfam" id="PF00593">
    <property type="entry name" value="TonB_dep_Rec_b-barrel"/>
    <property type="match status" value="1"/>
</dbReference>
<proteinExistence type="inferred from homology"/>
<feature type="domain" description="TonB-dependent receptor-like beta-barrel" evidence="15">
    <location>
        <begin position="260"/>
        <end position="786"/>
    </location>
</feature>
<dbReference type="SUPFAM" id="SSF56935">
    <property type="entry name" value="Porins"/>
    <property type="match status" value="1"/>
</dbReference>
<dbReference type="Pfam" id="PF07715">
    <property type="entry name" value="Plug"/>
    <property type="match status" value="1"/>
</dbReference>
<dbReference type="InterPro" id="IPR012910">
    <property type="entry name" value="Plug_dom"/>
</dbReference>
<dbReference type="Gene3D" id="2.170.130.10">
    <property type="entry name" value="TonB-dependent receptor, plug domain"/>
    <property type="match status" value="1"/>
</dbReference>
<dbReference type="InterPro" id="IPR037066">
    <property type="entry name" value="Plug_dom_sf"/>
</dbReference>
<dbReference type="Proteomes" id="UP000198339">
    <property type="component" value="Unassembled WGS sequence"/>
</dbReference>
<dbReference type="AlphaFoldDB" id="A0A239KG85"/>
<reference evidence="17 18" key="1">
    <citation type="submission" date="2017-06" db="EMBL/GenBank/DDBJ databases">
        <authorList>
            <person name="Kim H.J."/>
            <person name="Triplett B.A."/>
        </authorList>
    </citation>
    <scope>NUCLEOTIDE SEQUENCE [LARGE SCALE GENOMIC DNA]</scope>
    <source>
        <strain evidence="17 18">DS15</strain>
    </source>
</reference>
<dbReference type="Gene3D" id="2.40.170.20">
    <property type="entry name" value="TonB-dependent receptor, beta-barrel domain"/>
    <property type="match status" value="1"/>
</dbReference>
<dbReference type="GO" id="GO:0015344">
    <property type="term" value="F:siderophore uptake transmembrane transporter activity"/>
    <property type="evidence" value="ECO:0007669"/>
    <property type="project" value="TreeGrafter"/>
</dbReference>
<evidence type="ECO:0000256" key="10">
    <source>
        <dbReference type="ARBA" id="ARBA00023136"/>
    </source>
</evidence>
<evidence type="ECO:0000259" key="16">
    <source>
        <dbReference type="Pfam" id="PF07715"/>
    </source>
</evidence>
<dbReference type="PANTHER" id="PTHR32552">
    <property type="entry name" value="FERRICHROME IRON RECEPTOR-RELATED"/>
    <property type="match status" value="1"/>
</dbReference>
<feature type="chain" id="PRO_5013326054" evidence="14">
    <location>
        <begin position="26"/>
        <end position="824"/>
    </location>
</feature>
<keyword evidence="9 13" id="KW-0798">TonB box</keyword>
<keyword evidence="8" id="KW-0406">Ion transport</keyword>
<sequence length="824" mass="90213">MKFRHILAASAATLPVALLSTPAFAQSTGSVDFENDIVVTGSRTTDVGGIQSPDTSKAKSVLGQEIIARQNPGQTILDTINLVPGVVFTNNDAYGSSGGQLTIRGFSEDRISLTFDGVPLNDSGNYAIYSNQQLDPELIEQVNVNLGTTDVDSPTAAATGSTVNYRTMVPTEDFGVRVSGSAGEYKFFRIFGLINTGVFTPFGTRAFFSASHAENDNPFNNYGVIDKQQYNARIYQPIGEDGDFVSIAGHYNQNRNNFFGSVSLRNDRDVPSGFPQSKDEREYDINYPCTVSTEATPGEADLTNGCGTEFDRRYNPSNTGNIRGASRFTLSDGITLTVDPSYQYVKANGGGTVNARERLNNGLTGYMGGRPYFGMDLNGDGDLLDEVTMLAPSQTHTDRYGVIANLRWDINDEHSVRIGYTWDRARHRQTGQVGLLQYNGEPFDVFPINDPQVDASGAVLQKRDRLSFAILNQVSGEYRGEFFDGGLIATLGIRAPFFKRELNNYCFTTSDTGFVDCFGKDDPRNAVYAAANPDVQGPQRRVLKYDDVLPNVGLLFKASNQMSVFANYSKGLQVPGTDALYNAFFFAPDTDSARPEPETTDNFDLGVRYRTSTVQAQLSGWFTKYNNRLASAYDPVTDRNLYRNLGRVDKYGIDGSVAWQPIQQLSLYVFGSYLKSEIKDDVQSGVDDDGNPVFLPTKGKRESGAPAYTFGGSARGTLGPVELGVTAKRTGGRYIYDTNLPIVFDGTEVYGAKTPAYWLVNLDARVNLEFLGLNDQTFLQLNVYNLFDQLYIGRYTTSLSQGSSAPFVQIGAPRTVSGTLSVAF</sequence>
<dbReference type="InterPro" id="IPR036942">
    <property type="entry name" value="Beta-barrel_TonB_sf"/>
</dbReference>
<dbReference type="RefSeq" id="WP_089216937.1">
    <property type="nucleotide sequence ID" value="NZ_FZPA01000014.1"/>
</dbReference>
<dbReference type="GO" id="GO:0009279">
    <property type="term" value="C:cell outer membrane"/>
    <property type="evidence" value="ECO:0007669"/>
    <property type="project" value="UniProtKB-SubCell"/>
</dbReference>
<keyword evidence="2 12" id="KW-0813">Transport</keyword>
<evidence type="ECO:0000256" key="2">
    <source>
        <dbReference type="ARBA" id="ARBA00022448"/>
    </source>
</evidence>
<organism evidence="17 18">
    <name type="scientific">Sphingopyxis indica</name>
    <dbReference type="NCBI Taxonomy" id="436663"/>
    <lineage>
        <taxon>Bacteria</taxon>
        <taxon>Pseudomonadati</taxon>
        <taxon>Pseudomonadota</taxon>
        <taxon>Alphaproteobacteria</taxon>
        <taxon>Sphingomonadales</taxon>
        <taxon>Sphingomonadaceae</taxon>
        <taxon>Sphingopyxis</taxon>
    </lineage>
</organism>
<gene>
    <name evidence="17" type="ORF">SAMN06295955_1143</name>
</gene>
<accession>A0A239KG85</accession>